<dbReference type="EMBL" id="CP127247">
    <property type="protein sequence ID" value="WIY25718.1"/>
    <property type="molecule type" value="Genomic_DNA"/>
</dbReference>
<sequence length="92" mass="10203">MLNKTTKLSAAILLTGVLSTSFAWAENNDGNGQKTPMPNQDSPMIHNDSQGMMGMMGMMQMMSQMEPLMEQCTDMMQAMTDHHDMPSEENKG</sequence>
<dbReference type="RefSeq" id="WP_270920237.1">
    <property type="nucleotide sequence ID" value="NZ_CP127247.1"/>
</dbReference>
<feature type="compositionally biased region" description="Polar residues" evidence="1">
    <location>
        <begin position="26"/>
        <end position="42"/>
    </location>
</feature>
<keyword evidence="2" id="KW-0732">Signal</keyword>
<evidence type="ECO:0008006" key="5">
    <source>
        <dbReference type="Google" id="ProtNLM"/>
    </source>
</evidence>
<name>A0A9Y2L046_9RHOB</name>
<evidence type="ECO:0000256" key="1">
    <source>
        <dbReference type="SAM" id="MobiDB-lite"/>
    </source>
</evidence>
<dbReference type="Proteomes" id="UP001238334">
    <property type="component" value="Chromosome"/>
</dbReference>
<organism evidence="3 4">
    <name type="scientific">Parasedimentitalea psychrophila</name>
    <dbReference type="NCBI Taxonomy" id="2997337"/>
    <lineage>
        <taxon>Bacteria</taxon>
        <taxon>Pseudomonadati</taxon>
        <taxon>Pseudomonadota</taxon>
        <taxon>Alphaproteobacteria</taxon>
        <taxon>Rhodobacterales</taxon>
        <taxon>Paracoccaceae</taxon>
        <taxon>Parasedimentitalea</taxon>
    </lineage>
</organism>
<dbReference type="AlphaFoldDB" id="A0A9Y2L046"/>
<protein>
    <recommendedName>
        <fullName evidence="5">Pentapeptide MXKDX repeat protein</fullName>
    </recommendedName>
</protein>
<feature type="chain" id="PRO_5040978799" description="Pentapeptide MXKDX repeat protein" evidence="2">
    <location>
        <begin position="26"/>
        <end position="92"/>
    </location>
</feature>
<accession>A0A9Y2L046</accession>
<dbReference type="KEGG" id="ppso:QPJ95_01845"/>
<reference evidence="3 4" key="1">
    <citation type="submission" date="2023-06" db="EMBL/GenBank/DDBJ databases">
        <title>Parasedimentitalea psychrophila sp. nov., a psychrophilic bacterium isolated from deep-sea sediment.</title>
        <authorList>
            <person name="Li A."/>
        </authorList>
    </citation>
    <scope>NUCLEOTIDE SEQUENCE [LARGE SCALE GENOMIC DNA]</scope>
    <source>
        <strain evidence="3 4">QS115</strain>
    </source>
</reference>
<evidence type="ECO:0000313" key="3">
    <source>
        <dbReference type="EMBL" id="WIY25718.1"/>
    </source>
</evidence>
<proteinExistence type="predicted"/>
<evidence type="ECO:0000313" key="4">
    <source>
        <dbReference type="Proteomes" id="UP001238334"/>
    </source>
</evidence>
<feature type="region of interest" description="Disordered" evidence="1">
    <location>
        <begin position="26"/>
        <end position="51"/>
    </location>
</feature>
<evidence type="ECO:0000256" key="2">
    <source>
        <dbReference type="SAM" id="SignalP"/>
    </source>
</evidence>
<keyword evidence="4" id="KW-1185">Reference proteome</keyword>
<feature type="signal peptide" evidence="2">
    <location>
        <begin position="1"/>
        <end position="25"/>
    </location>
</feature>
<gene>
    <name evidence="3" type="ORF">QPJ95_01845</name>
</gene>